<feature type="compositionally biased region" description="Low complexity" evidence="3">
    <location>
        <begin position="149"/>
        <end position="158"/>
    </location>
</feature>
<dbReference type="GO" id="GO:0008537">
    <property type="term" value="C:proteasome activator complex"/>
    <property type="evidence" value="ECO:0007669"/>
    <property type="project" value="InterPro"/>
</dbReference>
<dbReference type="Proteomes" id="UP001054902">
    <property type="component" value="Unassembled WGS sequence"/>
</dbReference>
<dbReference type="Pfam" id="PF02252">
    <property type="entry name" value="PA28_C"/>
    <property type="match status" value="2"/>
</dbReference>
<dbReference type="GO" id="GO:2000045">
    <property type="term" value="P:regulation of G1/S transition of mitotic cell cycle"/>
    <property type="evidence" value="ECO:0007669"/>
    <property type="project" value="TreeGrafter"/>
</dbReference>
<dbReference type="GO" id="GO:0061133">
    <property type="term" value="F:endopeptidase activator activity"/>
    <property type="evidence" value="ECO:0007669"/>
    <property type="project" value="TreeGrafter"/>
</dbReference>
<dbReference type="InterPro" id="IPR036997">
    <property type="entry name" value="PA28_C_sf"/>
</dbReference>
<name>A0AAD3CIU2_9STRA</name>
<reference evidence="5 6" key="1">
    <citation type="journal article" date="2021" name="Sci. Rep.">
        <title>The genome of the diatom Chaetoceros tenuissimus carries an ancient integrated fragment of an extant virus.</title>
        <authorList>
            <person name="Hongo Y."/>
            <person name="Kimura K."/>
            <person name="Takaki Y."/>
            <person name="Yoshida Y."/>
            <person name="Baba S."/>
            <person name="Kobayashi G."/>
            <person name="Nagasaki K."/>
            <person name="Hano T."/>
            <person name="Tomaru Y."/>
        </authorList>
    </citation>
    <scope>NUCLEOTIDE SEQUENCE [LARGE SCALE GENOMIC DNA]</scope>
    <source>
        <strain evidence="5 6">NIES-3715</strain>
    </source>
</reference>
<comment type="similarity">
    <text evidence="1">Belongs to the PA28 family.</text>
</comment>
<comment type="caution">
    <text evidence="5">The sequence shown here is derived from an EMBL/GenBank/DDBJ whole genome shotgun (WGS) entry which is preliminary data.</text>
</comment>
<dbReference type="EMBL" id="BLLK01000020">
    <property type="protein sequence ID" value="GFH45599.1"/>
    <property type="molecule type" value="Genomic_DNA"/>
</dbReference>
<evidence type="ECO:0000256" key="1">
    <source>
        <dbReference type="ARBA" id="ARBA00005883"/>
    </source>
</evidence>
<evidence type="ECO:0000313" key="5">
    <source>
        <dbReference type="EMBL" id="GFH45599.1"/>
    </source>
</evidence>
<feature type="compositionally biased region" description="Basic and acidic residues" evidence="3">
    <location>
        <begin position="159"/>
        <end position="170"/>
    </location>
</feature>
<dbReference type="GO" id="GO:0005737">
    <property type="term" value="C:cytoplasm"/>
    <property type="evidence" value="ECO:0007669"/>
    <property type="project" value="TreeGrafter"/>
</dbReference>
<evidence type="ECO:0000256" key="2">
    <source>
        <dbReference type="ARBA" id="ARBA00022942"/>
    </source>
</evidence>
<evidence type="ECO:0000256" key="3">
    <source>
        <dbReference type="SAM" id="MobiDB-lite"/>
    </source>
</evidence>
<proteinExistence type="inferred from homology"/>
<feature type="domain" description="Proteasome activator PA28 C-terminal" evidence="4">
    <location>
        <begin position="147"/>
        <end position="237"/>
    </location>
</feature>
<dbReference type="PANTHER" id="PTHR10660:SF2">
    <property type="entry name" value="LD45860P"/>
    <property type="match status" value="1"/>
</dbReference>
<keyword evidence="6" id="KW-1185">Reference proteome</keyword>
<keyword evidence="2" id="KW-0647">Proteasome</keyword>
<protein>
    <recommendedName>
        <fullName evidence="4">Proteasome activator PA28 C-terminal domain-containing protein</fullName>
    </recommendedName>
</protein>
<evidence type="ECO:0000313" key="6">
    <source>
        <dbReference type="Proteomes" id="UP001054902"/>
    </source>
</evidence>
<dbReference type="InterPro" id="IPR009077">
    <property type="entry name" value="Proteasome_activ_PA28"/>
</dbReference>
<dbReference type="InterPro" id="IPR036252">
    <property type="entry name" value="Proteasome_activ_sf"/>
</dbReference>
<dbReference type="GO" id="GO:0061136">
    <property type="term" value="P:regulation of proteasomal protein catabolic process"/>
    <property type="evidence" value="ECO:0007669"/>
    <property type="project" value="TreeGrafter"/>
</dbReference>
<accession>A0AAD3CIU2</accession>
<sequence length="244" mass="26512">MTSIKAIKKSTTAQVDAVLKDVPKIIAAFESALSTHFAAPSPSELENAYAATLKSSPNAINTPLVSALSSYKDLLAQTIDNIQLFERFIVLHIPQMEDGNNFGVTVQMTVGKALKETRESLLKQMDSVVTYYNSRADAVEKLSLEKSTKTVSSTSSKTDSSKDEEKKESTTESTDVKTVSTESKTYDFRLMALAALDVNAYMSSKAGLVDTFNDFLMVVDNIEKNKLKLTSPKGSSGGNSMGMY</sequence>
<dbReference type="SUPFAM" id="SSF47216">
    <property type="entry name" value="Proteasome activator"/>
    <property type="match status" value="1"/>
</dbReference>
<gene>
    <name evidence="5" type="ORF">CTEN210_02073</name>
</gene>
<dbReference type="PANTHER" id="PTHR10660">
    <property type="entry name" value="PROTEASOME REGULATOR PA28"/>
    <property type="match status" value="1"/>
</dbReference>
<dbReference type="AlphaFoldDB" id="A0AAD3CIU2"/>
<feature type="domain" description="Proteasome activator PA28 C-terminal" evidence="4">
    <location>
        <begin position="61"/>
        <end position="143"/>
    </location>
</feature>
<feature type="region of interest" description="Disordered" evidence="3">
    <location>
        <begin position="145"/>
        <end position="178"/>
    </location>
</feature>
<dbReference type="InterPro" id="IPR003186">
    <property type="entry name" value="PA28_C"/>
</dbReference>
<dbReference type="GO" id="GO:0005654">
    <property type="term" value="C:nucleoplasm"/>
    <property type="evidence" value="ECO:0007669"/>
    <property type="project" value="TreeGrafter"/>
</dbReference>
<evidence type="ECO:0000259" key="4">
    <source>
        <dbReference type="Pfam" id="PF02252"/>
    </source>
</evidence>
<dbReference type="Gene3D" id="1.20.120.180">
    <property type="entry name" value="Proteasome activator pa28, C-terminal domain"/>
    <property type="match status" value="1"/>
</dbReference>
<organism evidence="5 6">
    <name type="scientific">Chaetoceros tenuissimus</name>
    <dbReference type="NCBI Taxonomy" id="426638"/>
    <lineage>
        <taxon>Eukaryota</taxon>
        <taxon>Sar</taxon>
        <taxon>Stramenopiles</taxon>
        <taxon>Ochrophyta</taxon>
        <taxon>Bacillariophyta</taxon>
        <taxon>Coscinodiscophyceae</taxon>
        <taxon>Chaetocerotophycidae</taxon>
        <taxon>Chaetocerotales</taxon>
        <taxon>Chaetocerotaceae</taxon>
        <taxon>Chaetoceros</taxon>
    </lineage>
</organism>